<name>A0ABV8V5P5_9GAMM</name>
<reference evidence="3" key="1">
    <citation type="journal article" date="2019" name="Int. J. Syst. Evol. Microbiol.">
        <title>The Global Catalogue of Microorganisms (GCM) 10K type strain sequencing project: providing services to taxonomists for standard genome sequencing and annotation.</title>
        <authorList>
            <consortium name="The Broad Institute Genomics Platform"/>
            <consortium name="The Broad Institute Genome Sequencing Center for Infectious Disease"/>
            <person name="Wu L."/>
            <person name="Ma J."/>
        </authorList>
    </citation>
    <scope>NUCLEOTIDE SEQUENCE [LARGE SCALE GENOMIC DNA]</scope>
    <source>
        <strain evidence="3">CECT 8570</strain>
    </source>
</reference>
<feature type="signal peptide" evidence="1">
    <location>
        <begin position="1"/>
        <end position="22"/>
    </location>
</feature>
<dbReference type="RefSeq" id="WP_290260872.1">
    <property type="nucleotide sequence ID" value="NZ_JAUFQG010000004.1"/>
</dbReference>
<evidence type="ECO:0000313" key="3">
    <source>
        <dbReference type="Proteomes" id="UP001595840"/>
    </source>
</evidence>
<evidence type="ECO:0000256" key="1">
    <source>
        <dbReference type="SAM" id="SignalP"/>
    </source>
</evidence>
<organism evidence="2 3">
    <name type="scientific">Simiduia curdlanivorans</name>
    <dbReference type="NCBI Taxonomy" id="1492769"/>
    <lineage>
        <taxon>Bacteria</taxon>
        <taxon>Pseudomonadati</taxon>
        <taxon>Pseudomonadota</taxon>
        <taxon>Gammaproteobacteria</taxon>
        <taxon>Cellvibrionales</taxon>
        <taxon>Cellvibrionaceae</taxon>
        <taxon>Simiduia</taxon>
    </lineage>
</organism>
<gene>
    <name evidence="2" type="ORF">ACFOX3_12945</name>
</gene>
<comment type="caution">
    <text evidence="2">The sequence shown here is derived from an EMBL/GenBank/DDBJ whole genome shotgun (WGS) entry which is preliminary data.</text>
</comment>
<keyword evidence="1" id="KW-0732">Signal</keyword>
<evidence type="ECO:0008006" key="4">
    <source>
        <dbReference type="Google" id="ProtNLM"/>
    </source>
</evidence>
<feature type="chain" id="PRO_5045377387" description="DUF3316 domain-containing protein" evidence="1">
    <location>
        <begin position="23"/>
        <end position="108"/>
    </location>
</feature>
<dbReference type="EMBL" id="JBHSCX010000020">
    <property type="protein sequence ID" value="MFC4363214.1"/>
    <property type="molecule type" value="Genomic_DNA"/>
</dbReference>
<evidence type="ECO:0000313" key="2">
    <source>
        <dbReference type="EMBL" id="MFC4363214.1"/>
    </source>
</evidence>
<sequence length="108" mass="11625">MKTTLAALLTLTAVALCPACLAGETFSQTFYTGEDSALEQATTQAIHFQHYAQLAKAKKVAPTSSGIQSLLNKAVSTSQLERPTYSRGFQIQTLSTDDGMELSAAYRF</sequence>
<accession>A0ABV8V5P5</accession>
<protein>
    <recommendedName>
        <fullName evidence="4">DUF3316 domain-containing protein</fullName>
    </recommendedName>
</protein>
<keyword evidence="3" id="KW-1185">Reference proteome</keyword>
<proteinExistence type="predicted"/>
<dbReference type="Proteomes" id="UP001595840">
    <property type="component" value="Unassembled WGS sequence"/>
</dbReference>